<keyword evidence="3 7" id="KW-0812">Transmembrane</keyword>
<evidence type="ECO:0000256" key="3">
    <source>
        <dbReference type="ARBA" id="ARBA00022692"/>
    </source>
</evidence>
<evidence type="ECO:0000256" key="1">
    <source>
        <dbReference type="ARBA" id="ARBA00004651"/>
    </source>
</evidence>
<feature type="transmembrane region" description="Helical" evidence="7">
    <location>
        <begin position="362"/>
        <end position="386"/>
    </location>
</feature>
<keyword evidence="5 7" id="KW-0472">Membrane</keyword>
<dbReference type="EMBL" id="BAAAYK010000038">
    <property type="protein sequence ID" value="GAA3358863.1"/>
    <property type="molecule type" value="Genomic_DNA"/>
</dbReference>
<evidence type="ECO:0000256" key="6">
    <source>
        <dbReference type="SAM" id="MobiDB-lite"/>
    </source>
</evidence>
<dbReference type="Pfam" id="PF02687">
    <property type="entry name" value="FtsX"/>
    <property type="match status" value="2"/>
</dbReference>
<dbReference type="PANTHER" id="PTHR30287:SF2">
    <property type="entry name" value="BLL1001 PROTEIN"/>
    <property type="match status" value="1"/>
</dbReference>
<dbReference type="PANTHER" id="PTHR30287">
    <property type="entry name" value="MEMBRANE COMPONENT OF PREDICTED ABC SUPERFAMILY METABOLITE UPTAKE TRANSPORTER"/>
    <property type="match status" value="1"/>
</dbReference>
<protein>
    <submittedName>
        <fullName evidence="9">ABC transporter permease</fullName>
    </submittedName>
</protein>
<comment type="subcellular location">
    <subcellularLocation>
        <location evidence="1">Cell membrane</location>
        <topology evidence="1">Multi-pass membrane protein</topology>
    </subcellularLocation>
</comment>
<evidence type="ECO:0000256" key="4">
    <source>
        <dbReference type="ARBA" id="ARBA00022989"/>
    </source>
</evidence>
<dbReference type="Proteomes" id="UP001500483">
    <property type="component" value="Unassembled WGS sequence"/>
</dbReference>
<feature type="transmembrane region" description="Helical" evidence="7">
    <location>
        <begin position="292"/>
        <end position="314"/>
    </location>
</feature>
<dbReference type="InterPro" id="IPR038766">
    <property type="entry name" value="Membrane_comp_ABC_pdt"/>
</dbReference>
<feature type="transmembrane region" description="Helical" evidence="7">
    <location>
        <begin position="407"/>
        <end position="431"/>
    </location>
</feature>
<evidence type="ECO:0000256" key="2">
    <source>
        <dbReference type="ARBA" id="ARBA00022475"/>
    </source>
</evidence>
<keyword evidence="4 7" id="KW-1133">Transmembrane helix</keyword>
<keyword evidence="2" id="KW-1003">Cell membrane</keyword>
<evidence type="ECO:0000259" key="8">
    <source>
        <dbReference type="Pfam" id="PF02687"/>
    </source>
</evidence>
<evidence type="ECO:0000256" key="5">
    <source>
        <dbReference type="ARBA" id="ARBA00023136"/>
    </source>
</evidence>
<feature type="domain" description="ABC3 transporter permease C-terminal" evidence="8">
    <location>
        <begin position="204"/>
        <end position="319"/>
    </location>
</feature>
<feature type="transmembrane region" description="Helical" evidence="7">
    <location>
        <begin position="335"/>
        <end position="356"/>
    </location>
</feature>
<feature type="transmembrane region" description="Helical" evidence="7">
    <location>
        <begin position="653"/>
        <end position="674"/>
    </location>
</feature>
<accession>A0ABP6RPT2</accession>
<evidence type="ECO:0000313" key="9">
    <source>
        <dbReference type="EMBL" id="GAA3358863.1"/>
    </source>
</evidence>
<dbReference type="RefSeq" id="WP_344927537.1">
    <property type="nucleotide sequence ID" value="NZ_BAAAYK010000038.1"/>
</dbReference>
<dbReference type="InterPro" id="IPR003838">
    <property type="entry name" value="ABC3_permease_C"/>
</dbReference>
<feature type="transmembrane region" description="Helical" evidence="7">
    <location>
        <begin position="742"/>
        <end position="762"/>
    </location>
</feature>
<sequence>MSRIRTWTADLVLGARLAVGDRNTPWGRLALMTVGIGIGVLVLLISASLPTWMERHAERTAGRHMELTYETEPAASTAVLGLHDSTTFRGQRITGRLLQPQRPDAPLPTGLDHYPAVGELIVSPALAELLARPDSALLRERLPGTVTGTIGDDGLLTPAELHYYGGASGLTEQAASIRVVDHFGETYRPPSYGESTWLLVLIGACALLLPVVVFVISTTRLAEAARQRRLAALRLVGASAWQVRRIASGEALVGASTGVLAGWALFLAGHLAFSRFETSFVSVFVSDITPVWWPAVLITAGVPALTVLISLAALRGAVHDPLRSVRQATPIRRRLWPGAAALVLGIAGLVVSRMPLGWDSNVWGALVVLAVALVLLSVPLLLPWIVENVARRWHAGPLAWQLALRRLHLTSGTAARSVSAIAVVVTGIIALQTMVASLEQQVAEHPSEPRTASISGREDGSGRDGLQQLRTELAALPGVVAVSGHHQITLQAGPDRSTYAVIADCDLITRLGMAPDCRDGDTFAASAGSDGEGEPPRTGETWTVGWPGGSSAETPGAGASWTVPPLRPTQPRNAERNMLTPAGLLITPAAATGIPLEPRNVDIRIELAATTPQDLVERIRNLVEATLEQGEVSDTVAAGPVVPTATLQLVKTGLLAGALVVFSLIGCSLLVTAVEQIHERARPMAVLGAVGAKRSTLVWSAFLQNAVPMLLATAIAVPAGYGLGVLIYVTDFAEIPALDLPGTAAVLAFAAVSVLVVTALTAPTLSKAMNSDGLHVE</sequence>
<feature type="domain" description="ABC3 transporter permease C-terminal" evidence="8">
    <location>
        <begin position="658"/>
        <end position="763"/>
    </location>
</feature>
<comment type="caution">
    <text evidence="9">The sequence shown here is derived from an EMBL/GenBank/DDBJ whole genome shotgun (WGS) entry which is preliminary data.</text>
</comment>
<reference evidence="10" key="1">
    <citation type="journal article" date="2019" name="Int. J. Syst. Evol. Microbiol.">
        <title>The Global Catalogue of Microorganisms (GCM) 10K type strain sequencing project: providing services to taxonomists for standard genome sequencing and annotation.</title>
        <authorList>
            <consortium name="The Broad Institute Genomics Platform"/>
            <consortium name="The Broad Institute Genome Sequencing Center for Infectious Disease"/>
            <person name="Wu L."/>
            <person name="Ma J."/>
        </authorList>
    </citation>
    <scope>NUCLEOTIDE SEQUENCE [LARGE SCALE GENOMIC DNA]</scope>
    <source>
        <strain evidence="10">JCM 9687</strain>
    </source>
</reference>
<feature type="transmembrane region" description="Helical" evidence="7">
    <location>
        <begin position="709"/>
        <end position="730"/>
    </location>
</feature>
<name>A0ABP6RPT2_9PSEU</name>
<evidence type="ECO:0000313" key="10">
    <source>
        <dbReference type="Proteomes" id="UP001500483"/>
    </source>
</evidence>
<gene>
    <name evidence="9" type="ORF">GCM10020366_32600</name>
</gene>
<evidence type="ECO:0000256" key="7">
    <source>
        <dbReference type="SAM" id="Phobius"/>
    </source>
</evidence>
<proteinExistence type="predicted"/>
<keyword evidence="10" id="KW-1185">Reference proteome</keyword>
<feature type="transmembrane region" description="Helical" evidence="7">
    <location>
        <begin position="197"/>
        <end position="219"/>
    </location>
</feature>
<organism evidence="9 10">
    <name type="scientific">Saccharopolyspora gregorii</name>
    <dbReference type="NCBI Taxonomy" id="33914"/>
    <lineage>
        <taxon>Bacteria</taxon>
        <taxon>Bacillati</taxon>
        <taxon>Actinomycetota</taxon>
        <taxon>Actinomycetes</taxon>
        <taxon>Pseudonocardiales</taxon>
        <taxon>Pseudonocardiaceae</taxon>
        <taxon>Saccharopolyspora</taxon>
    </lineage>
</organism>
<feature type="transmembrane region" description="Helical" evidence="7">
    <location>
        <begin position="251"/>
        <end position="272"/>
    </location>
</feature>
<feature type="transmembrane region" description="Helical" evidence="7">
    <location>
        <begin position="29"/>
        <end position="49"/>
    </location>
</feature>
<feature type="region of interest" description="Disordered" evidence="6">
    <location>
        <begin position="442"/>
        <end position="464"/>
    </location>
</feature>